<protein>
    <submittedName>
        <fullName evidence="1">Uncharacterized protein</fullName>
    </submittedName>
</protein>
<dbReference type="Proteomes" id="UP000694569">
    <property type="component" value="Unplaced"/>
</dbReference>
<proteinExistence type="predicted"/>
<dbReference type="GeneTree" id="ENSGT01040000240777"/>
<sequence length="221" mass="23321">MTLYNYSEKQQGSQWPALRWGVSYTLLTRPKKAETIVGGCCTSRAGMTSWPPFLGESSRPMCCCSFSGPSQTPLLFLTIHVTNTVFGDVFTQDDTSQLFLLFQTCYIHSKCIQYSAHGYAAPARGYAAPARGYAAPARGYAAPARGYAAPARGYAAPARGYAAPARGYAAPARGYAAPARGYAAPARGYAAPARGYAAPARGYAAPARGYAAPARGYAAPN</sequence>
<dbReference type="InterPro" id="IPR011049">
    <property type="entry name" value="Serralysin-like_metalloprot_C"/>
</dbReference>
<evidence type="ECO:0000313" key="2">
    <source>
        <dbReference type="Proteomes" id="UP000694569"/>
    </source>
</evidence>
<name>A0A8C5WED9_9ANUR</name>
<keyword evidence="2" id="KW-1185">Reference proteome</keyword>
<dbReference type="SUPFAM" id="SSF101967">
    <property type="entry name" value="Adhesin YadA, collagen-binding domain"/>
    <property type="match status" value="1"/>
</dbReference>
<accession>A0A8C5WED9</accession>
<dbReference type="Ensembl" id="ENSLLET00000033179.1">
    <property type="protein sequence ID" value="ENSLLEP00000031957.1"/>
    <property type="gene ID" value="ENSLLEG00000020209.1"/>
</dbReference>
<dbReference type="AlphaFoldDB" id="A0A8C5WED9"/>
<organism evidence="1 2">
    <name type="scientific">Leptobrachium leishanense</name>
    <name type="common">Leishan spiny toad</name>
    <dbReference type="NCBI Taxonomy" id="445787"/>
    <lineage>
        <taxon>Eukaryota</taxon>
        <taxon>Metazoa</taxon>
        <taxon>Chordata</taxon>
        <taxon>Craniata</taxon>
        <taxon>Vertebrata</taxon>
        <taxon>Euteleostomi</taxon>
        <taxon>Amphibia</taxon>
        <taxon>Batrachia</taxon>
        <taxon>Anura</taxon>
        <taxon>Pelobatoidea</taxon>
        <taxon>Megophryidae</taxon>
        <taxon>Leptobrachium</taxon>
    </lineage>
</organism>
<reference evidence="1" key="1">
    <citation type="submission" date="2025-08" db="UniProtKB">
        <authorList>
            <consortium name="Ensembl"/>
        </authorList>
    </citation>
    <scope>IDENTIFICATION</scope>
</reference>
<reference evidence="1" key="2">
    <citation type="submission" date="2025-09" db="UniProtKB">
        <authorList>
            <consortium name="Ensembl"/>
        </authorList>
    </citation>
    <scope>IDENTIFICATION</scope>
</reference>
<evidence type="ECO:0000313" key="1">
    <source>
        <dbReference type="Ensembl" id="ENSLLEP00000031957.1"/>
    </source>
</evidence>